<dbReference type="EMBL" id="CP073587">
    <property type="protein sequence ID" value="QUN05705.1"/>
    <property type="molecule type" value="Genomic_DNA"/>
</dbReference>
<proteinExistence type="predicted"/>
<feature type="transmembrane region" description="Helical" evidence="5">
    <location>
        <begin position="34"/>
        <end position="55"/>
    </location>
</feature>
<protein>
    <submittedName>
        <fullName evidence="7">Calcium/sodium antiporter</fullName>
    </submittedName>
</protein>
<comment type="subcellular location">
    <subcellularLocation>
        <location evidence="1">Membrane</location>
        <topology evidence="1">Multi-pass membrane protein</topology>
    </subcellularLocation>
</comment>
<feature type="domain" description="Sodium/calcium exchanger membrane region" evidence="6">
    <location>
        <begin position="4"/>
        <end position="143"/>
    </location>
</feature>
<keyword evidence="2 5" id="KW-0812">Transmembrane</keyword>
<dbReference type="InterPro" id="IPR004837">
    <property type="entry name" value="NaCa_Exmemb"/>
</dbReference>
<evidence type="ECO:0000256" key="4">
    <source>
        <dbReference type="ARBA" id="ARBA00023136"/>
    </source>
</evidence>
<feature type="transmembrane region" description="Helical" evidence="5">
    <location>
        <begin position="257"/>
        <end position="278"/>
    </location>
</feature>
<dbReference type="Pfam" id="PF01699">
    <property type="entry name" value="Na_Ca_ex"/>
    <property type="match status" value="2"/>
</dbReference>
<evidence type="ECO:0000259" key="6">
    <source>
        <dbReference type="Pfam" id="PF01699"/>
    </source>
</evidence>
<dbReference type="PANTHER" id="PTHR10846">
    <property type="entry name" value="SODIUM/POTASSIUM/CALCIUM EXCHANGER"/>
    <property type="match status" value="1"/>
</dbReference>
<dbReference type="RefSeq" id="WP_212594732.1">
    <property type="nucleotide sequence ID" value="NZ_CP073587.1"/>
</dbReference>
<feature type="domain" description="Sodium/calcium exchanger membrane region" evidence="6">
    <location>
        <begin position="164"/>
        <end position="303"/>
    </location>
</feature>
<gene>
    <name evidence="7" type="ORF">KDN34_16235</name>
</gene>
<evidence type="ECO:0000313" key="8">
    <source>
        <dbReference type="Proteomes" id="UP000679575"/>
    </source>
</evidence>
<evidence type="ECO:0000313" key="7">
    <source>
        <dbReference type="EMBL" id="QUN05705.1"/>
    </source>
</evidence>
<evidence type="ECO:0000256" key="5">
    <source>
        <dbReference type="SAM" id="Phobius"/>
    </source>
</evidence>
<accession>A0ABX7YTL2</accession>
<feature type="transmembrane region" description="Helical" evidence="5">
    <location>
        <begin position="161"/>
        <end position="183"/>
    </location>
</feature>
<dbReference type="NCBIfam" id="TIGR00367">
    <property type="entry name" value="calcium/sodium antiporter"/>
    <property type="match status" value="1"/>
</dbReference>
<name>A0ABX7YTL2_9GAMM</name>
<dbReference type="InterPro" id="IPR044880">
    <property type="entry name" value="NCX_ion-bd_dom_sf"/>
</dbReference>
<evidence type="ECO:0000256" key="3">
    <source>
        <dbReference type="ARBA" id="ARBA00022989"/>
    </source>
</evidence>
<feature type="transmembrane region" description="Helical" evidence="5">
    <location>
        <begin position="110"/>
        <end position="140"/>
    </location>
</feature>
<dbReference type="InterPro" id="IPR004481">
    <property type="entry name" value="K/Na/Ca-exchanger"/>
</dbReference>
<evidence type="ECO:0000256" key="1">
    <source>
        <dbReference type="ARBA" id="ARBA00004141"/>
    </source>
</evidence>
<keyword evidence="3 5" id="KW-1133">Transmembrane helix</keyword>
<reference evidence="7 8" key="1">
    <citation type="submission" date="2021-04" db="EMBL/GenBank/DDBJ databases">
        <title>Novel species identification of genus Shewanella.</title>
        <authorList>
            <person name="Liu G."/>
        </authorList>
    </citation>
    <scope>NUCLEOTIDE SEQUENCE [LARGE SCALE GENOMIC DNA]</scope>
    <source>
        <strain evidence="7 8">FJAT-54481</strain>
    </source>
</reference>
<feature type="transmembrane region" description="Helical" evidence="5">
    <location>
        <begin position="67"/>
        <end position="90"/>
    </location>
</feature>
<sequence>MLIFLSILGGFLILTFGAEALVRGASAIALRLGVTPLVIGLTIVAFGTSAPELAVSVKSAMAGSPGIALGNVIGSNIANIGLILGLTALIRPVGVQSQMVRRDIPLMIGASLLVWLLLLDGLLGLVDGLILSLLLLAYLVHSYYSAGADDTEEFEAGPRNPLLSILLIVIGIACLVGGGVLFVNGAVDLARAFDISEAVIGLTIIAIGTSMPELVTSMVAAMKGQSDIAIGNVVGSNLFNLLGILGITALVHPISAAGFSILDFGVMLALAVVLLPLAHRGYRIGRRDGMLLLLAYLGYMAWLVSHASA</sequence>
<feature type="transmembrane region" description="Helical" evidence="5">
    <location>
        <begin position="290"/>
        <end position="308"/>
    </location>
</feature>
<organism evidence="7 8">
    <name type="scientific">Shewanella yunxiaonensis</name>
    <dbReference type="NCBI Taxonomy" id="2829809"/>
    <lineage>
        <taxon>Bacteria</taxon>
        <taxon>Pseudomonadati</taxon>
        <taxon>Pseudomonadota</taxon>
        <taxon>Gammaproteobacteria</taxon>
        <taxon>Alteromonadales</taxon>
        <taxon>Shewanellaceae</taxon>
        <taxon>Shewanella</taxon>
    </lineage>
</organism>
<keyword evidence="4 5" id="KW-0472">Membrane</keyword>
<feature type="transmembrane region" description="Helical" evidence="5">
    <location>
        <begin position="228"/>
        <end position="251"/>
    </location>
</feature>
<keyword evidence="8" id="KW-1185">Reference proteome</keyword>
<dbReference type="PANTHER" id="PTHR10846:SF8">
    <property type="entry name" value="INNER MEMBRANE PROTEIN YRBG"/>
    <property type="match status" value="1"/>
</dbReference>
<dbReference type="Proteomes" id="UP000679575">
    <property type="component" value="Chromosome"/>
</dbReference>
<dbReference type="Gene3D" id="1.20.1420.30">
    <property type="entry name" value="NCX, central ion-binding region"/>
    <property type="match status" value="1"/>
</dbReference>
<evidence type="ECO:0000256" key="2">
    <source>
        <dbReference type="ARBA" id="ARBA00022692"/>
    </source>
</evidence>